<sequence length="146" mass="17659">MFNLYNEFLKYEYNELNELFKMAKTKEEQDFYIALCNFKLQKEQKKVIGNDFEIEVTLNEILNWVECETFRLNLPDSKTFYFSSEKSNDNYDFKIFKCFSSDKDIKNLKNIIRSEIESVNNEYSVCKIIVNVRFGSLTFYFRNKKI</sequence>
<protein>
    <submittedName>
        <fullName evidence="1">Uncharacterized protein</fullName>
    </submittedName>
</protein>
<name>Q0SPL9_CLOPS</name>
<evidence type="ECO:0000313" key="1">
    <source>
        <dbReference type="EMBL" id="ABG87879.1"/>
    </source>
</evidence>
<dbReference type="BioCyc" id="CPER289380:GI76-2762-MONOMER"/>
<geneLocation type="plasmid" evidence="1 2">
    <name>pSM101B</name>
</geneLocation>
<proteinExistence type="predicted"/>
<dbReference type="AlphaFoldDB" id="Q0SPL9"/>
<keyword evidence="1" id="KW-0614">Plasmid</keyword>
<gene>
    <name evidence="1" type="ordered locus">CPR_B0007</name>
</gene>
<organism evidence="1 2">
    <name type="scientific">Clostridium perfringens (strain SM101 / Type A)</name>
    <dbReference type="NCBI Taxonomy" id="289380"/>
    <lineage>
        <taxon>Bacteria</taxon>
        <taxon>Bacillati</taxon>
        <taxon>Bacillota</taxon>
        <taxon>Clostridia</taxon>
        <taxon>Eubacteriales</taxon>
        <taxon>Clostridiaceae</taxon>
        <taxon>Clostridium</taxon>
    </lineage>
</organism>
<dbReference type="Proteomes" id="UP000001824">
    <property type="component" value="Plasmid pSM101B"/>
</dbReference>
<dbReference type="KEGG" id="cpr:CPR_B0007"/>
<reference evidence="1 2" key="1">
    <citation type="journal article" date="2006" name="Genome Res.">
        <title>Skewed genomic variability in strains of the toxigenic bacterial pathogen, Clostridium perfringens.</title>
        <authorList>
            <person name="Myers G.S."/>
            <person name="Rasko D.A."/>
            <person name="Cheung J.K."/>
            <person name="Ravel J."/>
            <person name="Seshadri R."/>
            <person name="Deboy R.T."/>
            <person name="Ren Q."/>
            <person name="Varga J."/>
            <person name="Awad M.M."/>
            <person name="Brinkac L.M."/>
            <person name="Daugherty S.C."/>
            <person name="Haft D.H."/>
            <person name="Dodson R.J."/>
            <person name="Madupu R."/>
            <person name="Nelson W.C."/>
            <person name="Rosovitz M.J."/>
            <person name="Sullivan S.A."/>
            <person name="Khouri H."/>
            <person name="Dimitrov G.I."/>
            <person name="Watkins K.L."/>
            <person name="Mulligan S."/>
            <person name="Benton J."/>
            <person name="Radune D."/>
            <person name="Fisher D.J."/>
            <person name="Atkins H.S."/>
            <person name="Hiscox T."/>
            <person name="Jost B.H."/>
            <person name="Billington S.J."/>
            <person name="Songer J.G."/>
            <person name="McClane B.A."/>
            <person name="Titball R.W."/>
            <person name="Rood J.I."/>
            <person name="Melville S.B."/>
            <person name="Paulsen I.T."/>
        </authorList>
    </citation>
    <scope>NUCLEOTIDE SEQUENCE [LARGE SCALE GENOMIC DNA]</scope>
    <source>
        <strain evidence="2">SM101 / Type A</strain>
        <plasmid evidence="2">Plasmid pSM101B</plasmid>
    </source>
</reference>
<accession>Q0SPL9</accession>
<dbReference type="RefSeq" id="WP_011593327.1">
    <property type="nucleotide sequence ID" value="NC_008264.1"/>
</dbReference>
<dbReference type="EMBL" id="CP000314">
    <property type="protein sequence ID" value="ABG87879.1"/>
    <property type="molecule type" value="Genomic_DNA"/>
</dbReference>
<evidence type="ECO:0000313" key="2">
    <source>
        <dbReference type="Proteomes" id="UP000001824"/>
    </source>
</evidence>